<keyword evidence="3 6" id="KW-0812">Transmembrane</keyword>
<feature type="transmembrane region" description="Helical" evidence="6">
    <location>
        <begin position="39"/>
        <end position="58"/>
    </location>
</feature>
<comment type="caution">
    <text evidence="7">The sequence shown here is derived from an EMBL/GenBank/DDBJ whole genome shotgun (WGS) entry which is preliminary data.</text>
</comment>
<feature type="transmembrane region" description="Helical" evidence="6">
    <location>
        <begin position="12"/>
        <end position="33"/>
    </location>
</feature>
<dbReference type="Pfam" id="PF03626">
    <property type="entry name" value="COX4_pro"/>
    <property type="match status" value="1"/>
</dbReference>
<evidence type="ECO:0000256" key="4">
    <source>
        <dbReference type="ARBA" id="ARBA00022989"/>
    </source>
</evidence>
<protein>
    <submittedName>
        <fullName evidence="7">Oxidase</fullName>
    </submittedName>
</protein>
<dbReference type="Proteomes" id="UP000712673">
    <property type="component" value="Unassembled WGS sequence"/>
</dbReference>
<keyword evidence="2" id="KW-1003">Cell membrane</keyword>
<evidence type="ECO:0000256" key="5">
    <source>
        <dbReference type="ARBA" id="ARBA00023136"/>
    </source>
</evidence>
<evidence type="ECO:0000256" key="1">
    <source>
        <dbReference type="ARBA" id="ARBA00004651"/>
    </source>
</evidence>
<name>A0A937W665_UNCTE</name>
<dbReference type="AlphaFoldDB" id="A0A937W665"/>
<evidence type="ECO:0000313" key="7">
    <source>
        <dbReference type="EMBL" id="MBM3225821.1"/>
    </source>
</evidence>
<dbReference type="GO" id="GO:0005886">
    <property type="term" value="C:plasma membrane"/>
    <property type="evidence" value="ECO:0007669"/>
    <property type="project" value="UniProtKB-SubCell"/>
</dbReference>
<dbReference type="NCBIfam" id="TIGR02229">
    <property type="entry name" value="caa3_sub_IV"/>
    <property type="match status" value="1"/>
</dbReference>
<keyword evidence="4 6" id="KW-1133">Transmembrane helix</keyword>
<evidence type="ECO:0000256" key="2">
    <source>
        <dbReference type="ARBA" id="ARBA00022475"/>
    </source>
</evidence>
<gene>
    <name evidence="7" type="ORF">FJZ47_18760</name>
</gene>
<proteinExistence type="predicted"/>
<organism evidence="7 8">
    <name type="scientific">Tectimicrobiota bacterium</name>
    <dbReference type="NCBI Taxonomy" id="2528274"/>
    <lineage>
        <taxon>Bacteria</taxon>
        <taxon>Pseudomonadati</taxon>
        <taxon>Nitrospinota/Tectimicrobiota group</taxon>
        <taxon>Candidatus Tectimicrobiota</taxon>
    </lineage>
</organism>
<reference evidence="7" key="1">
    <citation type="submission" date="2019-03" db="EMBL/GenBank/DDBJ databases">
        <title>Lake Tanganyika Metagenome-Assembled Genomes (MAGs).</title>
        <authorList>
            <person name="Tran P."/>
        </authorList>
    </citation>
    <scope>NUCLEOTIDE SEQUENCE</scope>
    <source>
        <strain evidence="7">K_DeepCast_65m_m2_066</strain>
    </source>
</reference>
<evidence type="ECO:0000313" key="8">
    <source>
        <dbReference type="Proteomes" id="UP000712673"/>
    </source>
</evidence>
<comment type="subcellular location">
    <subcellularLocation>
        <location evidence="1">Cell membrane</location>
        <topology evidence="1">Multi-pass membrane protein</topology>
    </subcellularLocation>
</comment>
<feature type="transmembrane region" description="Helical" evidence="6">
    <location>
        <begin position="65"/>
        <end position="86"/>
    </location>
</feature>
<keyword evidence="5 6" id="KW-0472">Membrane</keyword>
<dbReference type="InterPro" id="IPR011743">
    <property type="entry name" value="Caa3_sub_IV"/>
</dbReference>
<dbReference type="InterPro" id="IPR005171">
    <property type="entry name" value="Cyt_c_oxidase_su4_prok"/>
</dbReference>
<accession>A0A937W665</accession>
<evidence type="ECO:0000256" key="6">
    <source>
        <dbReference type="SAM" id="Phobius"/>
    </source>
</evidence>
<sequence>MQHHLVSKQIYYRIFLALMVLTALTVGVAFLNLGPLNALVALVIAAGKATLVVLFFMHVRSSNRLIWLCVAAGIFWFLILLTFLLADYLSRGWLPVTGW</sequence>
<evidence type="ECO:0000256" key="3">
    <source>
        <dbReference type="ARBA" id="ARBA00022692"/>
    </source>
</evidence>
<dbReference type="EMBL" id="VGLS01000696">
    <property type="protein sequence ID" value="MBM3225821.1"/>
    <property type="molecule type" value="Genomic_DNA"/>
</dbReference>